<dbReference type="InterPro" id="IPR036282">
    <property type="entry name" value="Glutathione-S-Trfase_C_sf"/>
</dbReference>
<dbReference type="SUPFAM" id="SSF47616">
    <property type="entry name" value="GST C-terminal domain-like"/>
    <property type="match status" value="1"/>
</dbReference>
<feature type="compositionally biased region" description="Polar residues" evidence="1">
    <location>
        <begin position="451"/>
        <end position="461"/>
    </location>
</feature>
<gene>
    <name evidence="3" type="ORF">LTR24_005268</name>
</gene>
<dbReference type="PANTHER" id="PTHR32419">
    <property type="entry name" value="GLUTATHIONYL-HYDROQUINONE REDUCTASE"/>
    <property type="match status" value="1"/>
</dbReference>
<comment type="caution">
    <text evidence="3">The sequence shown here is derived from an EMBL/GenBank/DDBJ whole genome shotgun (WGS) entry which is preliminary data.</text>
</comment>
<accession>A0ABR0K9B9</accession>
<evidence type="ECO:0000313" key="4">
    <source>
        <dbReference type="Proteomes" id="UP001345013"/>
    </source>
</evidence>
<sequence>MGDTGAPRSTHEHADKDGQFRRKDSVFRDWISKDPSSKFPAEKGRYALYCNLGCPWAHRAILVRALKNLENIIQMIYTDFDLTENGWLFTGRNGSTDRDPLYGFAGLKQIYLKADPNYEGRYTVPTLWDKKTETIVNNESSEIIRMLYTEFDDLIEPMYRESNKGSKGLIPEHLLSEIDAMNEWVYNTVNNGVYKCGFATSQEAYDSSLYPLFESLDRLEAHLSNPVACHGGPFLFGSNITEADLRLYTTIARFDTAYHTIFMCNLKSIRSDYPRIYRWFRRIYHNASNIPKGNVFKDTTHPDIYRYGYSNAKRRQTWGTDAQDKPVVVPRGPLTAYDPWTEDDQDIDNGRRIALKHMFEKNGTGTGAGSDTNGTATPTSNSTTTASDFANMFINNTTTNAGAYSSKANGKLDLTSDMRSPRTATSSSPNMGSFVTKGEGIEEDGDIDPSRNLTKRSTTQYEDQNAKWYKAAKKAEKKSGVPHVHLAC</sequence>
<evidence type="ECO:0000313" key="3">
    <source>
        <dbReference type="EMBL" id="KAK5092345.1"/>
    </source>
</evidence>
<dbReference type="InterPro" id="IPR036249">
    <property type="entry name" value="Thioredoxin-like_sf"/>
</dbReference>
<name>A0ABR0K9B9_9EURO</name>
<organism evidence="3 4">
    <name type="scientific">Lithohypha guttulata</name>
    <dbReference type="NCBI Taxonomy" id="1690604"/>
    <lineage>
        <taxon>Eukaryota</taxon>
        <taxon>Fungi</taxon>
        <taxon>Dikarya</taxon>
        <taxon>Ascomycota</taxon>
        <taxon>Pezizomycotina</taxon>
        <taxon>Eurotiomycetes</taxon>
        <taxon>Chaetothyriomycetidae</taxon>
        <taxon>Chaetothyriales</taxon>
        <taxon>Trichomeriaceae</taxon>
        <taxon>Lithohypha</taxon>
    </lineage>
</organism>
<keyword evidence="4" id="KW-1185">Reference proteome</keyword>
<evidence type="ECO:0000259" key="2">
    <source>
        <dbReference type="PROSITE" id="PS50405"/>
    </source>
</evidence>
<dbReference type="Gene3D" id="1.20.1050.10">
    <property type="match status" value="1"/>
</dbReference>
<dbReference type="InterPro" id="IPR010987">
    <property type="entry name" value="Glutathione-S-Trfase_C-like"/>
</dbReference>
<dbReference type="PANTHER" id="PTHR32419:SF25">
    <property type="entry name" value="GLUTATHIONE S-TRANSFERASE (EUROFUNG)"/>
    <property type="match status" value="1"/>
</dbReference>
<dbReference type="InterPro" id="IPR047047">
    <property type="entry name" value="GST_Omega-like_C"/>
</dbReference>
<dbReference type="InterPro" id="IPR004045">
    <property type="entry name" value="Glutathione_S-Trfase_N"/>
</dbReference>
<dbReference type="InterPro" id="IPR016639">
    <property type="entry name" value="GST_Omega/GSH"/>
</dbReference>
<dbReference type="Gene3D" id="3.40.30.10">
    <property type="entry name" value="Glutaredoxin"/>
    <property type="match status" value="1"/>
</dbReference>
<dbReference type="Proteomes" id="UP001345013">
    <property type="component" value="Unassembled WGS sequence"/>
</dbReference>
<evidence type="ECO:0000256" key="1">
    <source>
        <dbReference type="SAM" id="MobiDB-lite"/>
    </source>
</evidence>
<dbReference type="PROSITE" id="PS50405">
    <property type="entry name" value="GST_CTER"/>
    <property type="match status" value="1"/>
</dbReference>
<dbReference type="CDD" id="cd03190">
    <property type="entry name" value="GST_C_Omega_like"/>
    <property type="match status" value="1"/>
</dbReference>
<feature type="region of interest" description="Disordered" evidence="1">
    <location>
        <begin position="412"/>
        <end position="461"/>
    </location>
</feature>
<feature type="compositionally biased region" description="Low complexity" evidence="1">
    <location>
        <begin position="372"/>
        <end position="383"/>
    </location>
</feature>
<feature type="region of interest" description="Disordered" evidence="1">
    <location>
        <begin position="359"/>
        <end position="383"/>
    </location>
</feature>
<feature type="compositionally biased region" description="Polar residues" evidence="1">
    <location>
        <begin position="422"/>
        <end position="433"/>
    </location>
</feature>
<protein>
    <recommendedName>
        <fullName evidence="2">GST C-terminal domain-containing protein</fullName>
    </recommendedName>
</protein>
<dbReference type="Pfam" id="PF13410">
    <property type="entry name" value="GST_C_2"/>
    <property type="match status" value="1"/>
</dbReference>
<dbReference type="SUPFAM" id="SSF52833">
    <property type="entry name" value="Thioredoxin-like"/>
    <property type="match status" value="1"/>
</dbReference>
<feature type="domain" description="GST C-terminal" evidence="2">
    <location>
        <begin position="171"/>
        <end position="306"/>
    </location>
</feature>
<proteinExistence type="predicted"/>
<reference evidence="3 4" key="1">
    <citation type="submission" date="2023-08" db="EMBL/GenBank/DDBJ databases">
        <title>Black Yeasts Isolated from many extreme environments.</title>
        <authorList>
            <person name="Coleine C."/>
            <person name="Stajich J.E."/>
            <person name="Selbmann L."/>
        </authorList>
    </citation>
    <scope>NUCLEOTIDE SEQUENCE [LARGE SCALE GENOMIC DNA]</scope>
    <source>
        <strain evidence="3 4">CCFEE 5885</strain>
    </source>
</reference>
<dbReference type="EMBL" id="JAVRRG010000059">
    <property type="protein sequence ID" value="KAK5092345.1"/>
    <property type="molecule type" value="Genomic_DNA"/>
</dbReference>
<dbReference type="Pfam" id="PF13409">
    <property type="entry name" value="GST_N_2"/>
    <property type="match status" value="1"/>
</dbReference>